<dbReference type="Pfam" id="PF05089">
    <property type="entry name" value="NAGLU"/>
    <property type="match status" value="1"/>
</dbReference>
<dbReference type="InterPro" id="IPR007781">
    <property type="entry name" value="NAGLU"/>
</dbReference>
<dbReference type="InterPro" id="IPR040896">
    <property type="entry name" value="RPN5_C"/>
</dbReference>
<name>A0A820BW69_9BILA</name>
<proteinExistence type="inferred from homology"/>
<dbReference type="PANTHER" id="PTHR12872:SF1">
    <property type="entry name" value="ALPHA-N-ACETYLGLUCOSAMINIDASE"/>
    <property type="match status" value="1"/>
</dbReference>
<dbReference type="FunFam" id="1.10.10.10:FF:000070">
    <property type="entry name" value="26S proteasome non-ATPase regulatory subunit 12"/>
    <property type="match status" value="1"/>
</dbReference>
<protein>
    <recommendedName>
        <fullName evidence="4">PCI domain-containing protein</fullName>
    </recommendedName>
</protein>
<dbReference type="Pfam" id="PF22241">
    <property type="entry name" value="PSMD12-CSN4_N"/>
    <property type="match status" value="1"/>
</dbReference>
<dbReference type="InterPro" id="IPR036388">
    <property type="entry name" value="WH-like_DNA-bd_sf"/>
</dbReference>
<dbReference type="Gene3D" id="1.20.120.670">
    <property type="entry name" value="N-acetyl-b-d-glucoasminidase"/>
    <property type="match status" value="1"/>
</dbReference>
<accession>A0A820BW69</accession>
<dbReference type="GO" id="GO:0005634">
    <property type="term" value="C:nucleus"/>
    <property type="evidence" value="ECO:0007669"/>
    <property type="project" value="UniProtKB-ARBA"/>
</dbReference>
<dbReference type="SMART" id="SM00088">
    <property type="entry name" value="PINT"/>
    <property type="match status" value="1"/>
</dbReference>
<dbReference type="InterPro" id="IPR029018">
    <property type="entry name" value="Hex-like_dom2"/>
</dbReference>
<dbReference type="InterPro" id="IPR036390">
    <property type="entry name" value="WH_DNA-bd_sf"/>
</dbReference>
<keyword evidence="3" id="KW-0647">Proteasome</keyword>
<evidence type="ECO:0000256" key="3">
    <source>
        <dbReference type="ARBA" id="ARBA00022942"/>
    </source>
</evidence>
<dbReference type="InterPro" id="IPR000717">
    <property type="entry name" value="PCI_dom"/>
</dbReference>
<dbReference type="PROSITE" id="PS50250">
    <property type="entry name" value="PCI"/>
    <property type="match status" value="1"/>
</dbReference>
<evidence type="ECO:0000313" key="6">
    <source>
        <dbReference type="Proteomes" id="UP000663862"/>
    </source>
</evidence>
<dbReference type="InterPro" id="IPR054559">
    <property type="entry name" value="PSMD12-CSN4-like_N"/>
</dbReference>
<dbReference type="EMBL" id="CAJOBQ010000017">
    <property type="protein sequence ID" value="CAF4213204.1"/>
    <property type="molecule type" value="Genomic_DNA"/>
</dbReference>
<comment type="caution">
    <text evidence="5">The sequence shown here is derived from an EMBL/GenBank/DDBJ whole genome shotgun (WGS) entry which is preliminary data.</text>
</comment>
<keyword evidence="2" id="KW-0378">Hydrolase</keyword>
<organism evidence="5 6">
    <name type="scientific">Rotaria socialis</name>
    <dbReference type="NCBI Taxonomy" id="392032"/>
    <lineage>
        <taxon>Eukaryota</taxon>
        <taxon>Metazoa</taxon>
        <taxon>Spiralia</taxon>
        <taxon>Gnathifera</taxon>
        <taxon>Rotifera</taxon>
        <taxon>Eurotatoria</taxon>
        <taxon>Bdelloidea</taxon>
        <taxon>Philodinida</taxon>
        <taxon>Philodinidae</taxon>
        <taxon>Rotaria</taxon>
    </lineage>
</organism>
<dbReference type="Gene3D" id="1.10.10.10">
    <property type="entry name" value="Winged helix-like DNA-binding domain superfamily/Winged helix DNA-binding domain"/>
    <property type="match status" value="1"/>
</dbReference>
<dbReference type="Proteomes" id="UP000663862">
    <property type="component" value="Unassembled WGS sequence"/>
</dbReference>
<dbReference type="Pfam" id="PF12971">
    <property type="entry name" value="NAGLU_N"/>
    <property type="match status" value="1"/>
</dbReference>
<dbReference type="GO" id="GO:0016787">
    <property type="term" value="F:hydrolase activity"/>
    <property type="evidence" value="ECO:0007669"/>
    <property type="project" value="UniProtKB-KW"/>
</dbReference>
<dbReference type="GO" id="GO:0000502">
    <property type="term" value="C:proteasome complex"/>
    <property type="evidence" value="ECO:0007669"/>
    <property type="project" value="UniProtKB-KW"/>
</dbReference>
<dbReference type="Pfam" id="PF01399">
    <property type="entry name" value="PCI"/>
    <property type="match status" value="1"/>
</dbReference>
<feature type="domain" description="PCI" evidence="4">
    <location>
        <begin position="231"/>
        <end position="415"/>
    </location>
</feature>
<dbReference type="InterPro" id="IPR024240">
    <property type="entry name" value="NAGLU_N"/>
</dbReference>
<comment type="similarity">
    <text evidence="1">Belongs to the proteasome subunit p55 family.</text>
</comment>
<evidence type="ECO:0000256" key="1">
    <source>
        <dbReference type="ARBA" id="ARBA00006397"/>
    </source>
</evidence>
<dbReference type="Gene3D" id="3.20.20.80">
    <property type="entry name" value="Glycosidases"/>
    <property type="match status" value="1"/>
</dbReference>
<reference evidence="5" key="1">
    <citation type="submission" date="2021-02" db="EMBL/GenBank/DDBJ databases">
        <authorList>
            <person name="Nowell W R."/>
        </authorList>
    </citation>
    <scope>NUCLEOTIDE SEQUENCE</scope>
</reference>
<evidence type="ECO:0000313" key="5">
    <source>
        <dbReference type="EMBL" id="CAF4213204.1"/>
    </source>
</evidence>
<sequence length="1231" mass="141708">MAEPDRLVKMEIDYSSVVDQKLKECDELMKDASKLNEALERLLPLEKQTRTAADAISTGRVLVAIIKYCYAGKQWEQMNEHIVTLSKRRSQLKQAITKMVQEAYELVEKTPDLDTKLKLIETLRSVTTGKIFVENERARLTKKLADIYEGQGKTKEAAEILQELQVETYGTMDRREKLEFLLEQMRLCLAKKDYIRTQIISKKINTKSFEDETSHDLKLKYYELMIEMDLHDKNYFDVCQHYKHYYDTPRIKQDAEKMKQALKHVVLYLTLSPYNNEQSDFLHRLFLDKNLEEVPKYKDLLQRFKTQELIHWKDILKHFENELKNGSKDDLATNVFAKTEDGKKSWDDFKIRVVEHNMRIMAKYYTRVHTQKMAELLDLTKDEAEQFLSNLVSNKTISAKIDRLQDIVTFQQNKSPQEILNEWSVNLNSLMTIINKTCHLINKEETVHARQRKKSKNKLNLCSLDNDDAFYIAICGRPILIISVIQWPKPIASSSSAKAITDLIDRVLDGAPVAQLFQVSINADLAINGKDVFLLSNGSASGSILISASSGVAAAMGFNYYLKYVAQSSFYWSGKNIRLSGSSLIPLSTPIRILANDFFRWYGNPCTFSYSAVFWNFSRWEKEIDWMAMNGINLVYATTGMEYIFSKVFLQMGFSQSELDDYFTGPAFLAWHRMGNLQKHAGPLSRKWHASQFELAQQIIRRMTDIEIIPVLPAFTGFMPRSAPKLFPTAKFYNSSDWVGFGCNESCMVYLDPTDPIFKQVGVALLNETIISLNITSHYYSCDLFNEMTPPVSDLNYLADVNAGIFQTMQMVDPSAVWVMQAWLFLSDFWTTDRVKSYLSKVPPGNMILLDLFSEARPQYSRFESFYGHFYIWNMLHDFGGNNDLFGSLVNVNDGPQAARNYSGQYMIGVGITMEGINQNEIMYEFALEQSWRSPLSDAALDEWLVNFVMRRYTSTDAIPSSALYAWQLLGNSVYHNNPHGADTLMLGRPGLDGQQVAHFDLSSLSLAWELLVDASSEIDSDLFRYDLVDITKEVLQYKFATIHTELIAAYKRADLYGVSTQAAILVDILADMEMVLASDRRFLLGNWVGDALQFATSEEEIHFYNLNAKLQVSIWGNNYTLGLFDYARKFWSGMIQDYYAPRWYVFFDVILKSIVEGKPVDSHLLGERLFLEAELPFFMLEAKIYPTTTRGDSIMIARELYNKYRSTLNDITLPVSTSKQHQLRFKHYTN</sequence>
<dbReference type="Pfam" id="PF18098">
    <property type="entry name" value="RPN5_C"/>
    <property type="match status" value="1"/>
</dbReference>
<dbReference type="Pfam" id="PF12972">
    <property type="entry name" value="NAGLU_C"/>
    <property type="match status" value="1"/>
</dbReference>
<evidence type="ECO:0000259" key="4">
    <source>
        <dbReference type="PROSITE" id="PS50250"/>
    </source>
</evidence>
<evidence type="ECO:0000256" key="2">
    <source>
        <dbReference type="ARBA" id="ARBA00022801"/>
    </source>
</evidence>
<dbReference type="Gene3D" id="3.30.379.10">
    <property type="entry name" value="Chitobiase/beta-hexosaminidase domain 2-like"/>
    <property type="match status" value="1"/>
</dbReference>
<dbReference type="SUPFAM" id="SSF46785">
    <property type="entry name" value="Winged helix' DNA-binding domain"/>
    <property type="match status" value="1"/>
</dbReference>
<dbReference type="InterPro" id="IPR024732">
    <property type="entry name" value="NAGLU_C"/>
</dbReference>
<dbReference type="PANTHER" id="PTHR12872">
    <property type="entry name" value="ALPHA-N-ACETYLGLUCOSAMINIDASE"/>
    <property type="match status" value="1"/>
</dbReference>
<dbReference type="AlphaFoldDB" id="A0A820BW69"/>
<gene>
    <name evidence="5" type="ORF">TSG867_LOCUS822</name>
</gene>
<dbReference type="InterPro" id="IPR024733">
    <property type="entry name" value="NAGLU_tim-barrel"/>
</dbReference>